<dbReference type="InterPro" id="IPR035914">
    <property type="entry name" value="Sperma_CUB_dom_sf"/>
</dbReference>
<sequence>MAPGATALTSLLLLLMAMAARCSSTKSILASTQSPFAKILKGVRLPDGYMEVVQEDHCSQGAARLTCRSLKAFIFILEAEYLTNLTHICGYDAQKLMAKKMYKSRGNSLSLKKKELKGNYIDDAEDEQRFGVVDIRQSLNRRCSGQKHCRYNFITDHPGAVYWNPATLRLKYACIPEAAVKRYCNEELKVVPGEGGFINSPGYPLYYLGENTCGWTFRSAPGHRIVLTFHDLNIREPESDGSCVDIVRVREKGRTLFENCGTVVGVKVISNSNVITLDLVATKRLYTARGFFLQYQGRFNLTTASRFIFIKPYASEQQFPQPGGINVSVLNCPDVSAPNGSYVLNGTLTSRTFLCKFGTVFPDSKERTRILECKNGKWNESVISMPSCTGNRDSLNISFPASGVSLTQKINAKHLANRKCKCPIYIVQFKILIS</sequence>
<proteinExistence type="predicted"/>
<dbReference type="Gene3D" id="2.60.120.290">
    <property type="entry name" value="Spermadhesin, CUB domain"/>
    <property type="match status" value="1"/>
</dbReference>
<reference evidence="6" key="1">
    <citation type="submission" date="2019-11" db="EMBL/GenBank/DDBJ databases">
        <title>The nuclear and mitochondrial genomes of Frieseomelitta varia - a highly eusocial stingless bee (Meliponini) with a permanently sterile worker caste.</title>
        <authorList>
            <person name="Freitas F.C.P."/>
            <person name="Lourenco A.P."/>
            <person name="Nunes F.M.F."/>
            <person name="Paschoal A.R."/>
            <person name="Abreu F.C.P."/>
            <person name="Barbin F.O."/>
            <person name="Bataglia L."/>
            <person name="Cardoso-Junior C.A.M."/>
            <person name="Cervoni M.S."/>
            <person name="Silva S.R."/>
            <person name="Dalarmi F."/>
            <person name="Del Lama M.A."/>
            <person name="Depintor T.S."/>
            <person name="Ferreira K.M."/>
            <person name="Goria P.S."/>
            <person name="Jaskot M.C."/>
            <person name="Lago D.C."/>
            <person name="Luna-Lucena D."/>
            <person name="Moda L.M."/>
            <person name="Nascimento L."/>
            <person name="Pedrino M."/>
            <person name="Rabico F.O."/>
            <person name="Sanches F.C."/>
            <person name="Santos D.E."/>
            <person name="Santos C.G."/>
            <person name="Vieira J."/>
            <person name="Lopes T.F."/>
            <person name="Barchuk A.R."/>
            <person name="Hartfelder K."/>
            <person name="Simoes Z.L.P."/>
            <person name="Bitondi M.M.G."/>
            <person name="Pinheiro D.G."/>
        </authorList>
    </citation>
    <scope>NUCLEOTIDE SEQUENCE</scope>
    <source>
        <strain evidence="6">USP_RPSP 00005682</strain>
        <tissue evidence="6">Whole individual</tissue>
    </source>
</reference>
<protein>
    <recommendedName>
        <fullName evidence="5">CUB domain-containing protein</fullName>
    </recommendedName>
</protein>
<evidence type="ECO:0000313" key="7">
    <source>
        <dbReference type="Proteomes" id="UP000655588"/>
    </source>
</evidence>
<dbReference type="PROSITE" id="PS01180">
    <property type="entry name" value="CUB"/>
    <property type="match status" value="1"/>
</dbReference>
<dbReference type="Pfam" id="PF00431">
    <property type="entry name" value="CUB"/>
    <property type="match status" value="1"/>
</dbReference>
<evidence type="ECO:0000256" key="2">
    <source>
        <dbReference type="ARBA" id="ARBA00023157"/>
    </source>
</evidence>
<comment type="caution">
    <text evidence="6">The sequence shown here is derived from an EMBL/GenBank/DDBJ whole genome shotgun (WGS) entry which is preliminary data.</text>
</comment>
<evidence type="ECO:0000256" key="3">
    <source>
        <dbReference type="PROSITE-ProRule" id="PRU00059"/>
    </source>
</evidence>
<evidence type="ECO:0000256" key="1">
    <source>
        <dbReference type="ARBA" id="ARBA00022737"/>
    </source>
</evidence>
<evidence type="ECO:0000256" key="4">
    <source>
        <dbReference type="SAM" id="SignalP"/>
    </source>
</evidence>
<feature type="domain" description="CUB" evidence="5">
    <location>
        <begin position="184"/>
        <end position="298"/>
    </location>
</feature>
<evidence type="ECO:0000313" key="6">
    <source>
        <dbReference type="EMBL" id="KAF3421712.1"/>
    </source>
</evidence>
<evidence type="ECO:0000259" key="5">
    <source>
        <dbReference type="PROSITE" id="PS01180"/>
    </source>
</evidence>
<dbReference type="InterPro" id="IPR000859">
    <property type="entry name" value="CUB_dom"/>
</dbReference>
<keyword evidence="1" id="KW-0677">Repeat</keyword>
<dbReference type="EMBL" id="WNWW01000825">
    <property type="protein sequence ID" value="KAF3421712.1"/>
    <property type="molecule type" value="Genomic_DNA"/>
</dbReference>
<dbReference type="AlphaFoldDB" id="A0A833RRJ3"/>
<comment type="caution">
    <text evidence="3">Lacks conserved residue(s) required for the propagation of feature annotation.</text>
</comment>
<name>A0A833RRJ3_9HYME</name>
<keyword evidence="4" id="KW-0732">Signal</keyword>
<feature type="signal peptide" evidence="4">
    <location>
        <begin position="1"/>
        <end position="24"/>
    </location>
</feature>
<dbReference type="SMART" id="SM00042">
    <property type="entry name" value="CUB"/>
    <property type="match status" value="1"/>
</dbReference>
<feature type="chain" id="PRO_5032277078" description="CUB domain-containing protein" evidence="4">
    <location>
        <begin position="25"/>
        <end position="434"/>
    </location>
</feature>
<keyword evidence="2" id="KW-1015">Disulfide bond</keyword>
<keyword evidence="7" id="KW-1185">Reference proteome</keyword>
<organism evidence="6 7">
    <name type="scientific">Frieseomelitta varia</name>
    <dbReference type="NCBI Taxonomy" id="561572"/>
    <lineage>
        <taxon>Eukaryota</taxon>
        <taxon>Metazoa</taxon>
        <taxon>Ecdysozoa</taxon>
        <taxon>Arthropoda</taxon>
        <taxon>Hexapoda</taxon>
        <taxon>Insecta</taxon>
        <taxon>Pterygota</taxon>
        <taxon>Neoptera</taxon>
        <taxon>Endopterygota</taxon>
        <taxon>Hymenoptera</taxon>
        <taxon>Apocrita</taxon>
        <taxon>Aculeata</taxon>
        <taxon>Apoidea</taxon>
        <taxon>Anthophila</taxon>
        <taxon>Apidae</taxon>
        <taxon>Frieseomelitta</taxon>
    </lineage>
</organism>
<dbReference type="PANTHER" id="PTHR24251">
    <property type="entry name" value="OVOCHYMASE-RELATED"/>
    <property type="match status" value="1"/>
</dbReference>
<accession>A0A833RRJ3</accession>
<dbReference type="Proteomes" id="UP000655588">
    <property type="component" value="Unassembled WGS sequence"/>
</dbReference>
<dbReference type="SUPFAM" id="SSF49854">
    <property type="entry name" value="Spermadhesin, CUB domain"/>
    <property type="match status" value="1"/>
</dbReference>
<gene>
    <name evidence="6" type="ORF">E2986_00973</name>
</gene>
<dbReference type="CDD" id="cd00041">
    <property type="entry name" value="CUB"/>
    <property type="match status" value="1"/>
</dbReference>